<evidence type="ECO:0000313" key="1">
    <source>
        <dbReference type="EMBL" id="TWB21650.1"/>
    </source>
</evidence>
<keyword evidence="2" id="KW-1185">Reference proteome</keyword>
<proteinExistence type="predicted"/>
<gene>
    <name evidence="1" type="ORF">FBZ88_1174</name>
</gene>
<dbReference type="SUPFAM" id="SSF51735">
    <property type="entry name" value="NAD(P)-binding Rossmann-fold domains"/>
    <property type="match status" value="1"/>
</dbReference>
<evidence type="ECO:0000313" key="2">
    <source>
        <dbReference type="Proteomes" id="UP000316545"/>
    </source>
</evidence>
<accession>A0A560FJ63</accession>
<reference evidence="1 2" key="1">
    <citation type="submission" date="2019-06" db="EMBL/GenBank/DDBJ databases">
        <title>Genomic Encyclopedia of Type Strains, Phase IV (KMG-V): Genome sequencing to study the core and pangenomes of soil and plant-associated prokaryotes.</title>
        <authorList>
            <person name="Whitman W."/>
        </authorList>
    </citation>
    <scope>NUCLEOTIDE SEQUENCE [LARGE SCALE GENOMIC DNA]</scope>
    <source>
        <strain evidence="1 2">BR 11865</strain>
    </source>
</reference>
<dbReference type="EMBL" id="VITO01000017">
    <property type="protein sequence ID" value="TWB21650.1"/>
    <property type="molecule type" value="Genomic_DNA"/>
</dbReference>
<dbReference type="Gene3D" id="3.40.50.720">
    <property type="entry name" value="NAD(P)-binding Rossmann-like Domain"/>
    <property type="match status" value="1"/>
</dbReference>
<dbReference type="InterPro" id="IPR036291">
    <property type="entry name" value="NAD(P)-bd_dom_sf"/>
</dbReference>
<protein>
    <submittedName>
        <fullName evidence="1">Uncharacterized protein</fullName>
    </submittedName>
</protein>
<organism evidence="1 2">
    <name type="scientific">Nitrospirillum amazonense</name>
    <dbReference type="NCBI Taxonomy" id="28077"/>
    <lineage>
        <taxon>Bacteria</taxon>
        <taxon>Pseudomonadati</taxon>
        <taxon>Pseudomonadota</taxon>
        <taxon>Alphaproteobacteria</taxon>
        <taxon>Rhodospirillales</taxon>
        <taxon>Azospirillaceae</taxon>
        <taxon>Nitrospirillum</taxon>
    </lineage>
</organism>
<dbReference type="Proteomes" id="UP000316545">
    <property type="component" value="Unassembled WGS sequence"/>
</dbReference>
<comment type="caution">
    <text evidence="1">The sequence shown here is derived from an EMBL/GenBank/DDBJ whole genome shotgun (WGS) entry which is preliminary data.</text>
</comment>
<name>A0A560FJ63_9PROT</name>
<dbReference type="AlphaFoldDB" id="A0A560FJ63"/>
<sequence>MHMDAIAARRTQAGAQAIHGVHGVLWALETLSAIQPLGGFNSLTVKFERFIGLNSPVQLRLVASTATSLRMELAVDGSVATIILLKKAPVSQYVLLDVDNTQIVESGDIAVREHSLEQLIGLSGSIVEAAGPEAYEAAYPHLSGNIGAVAVGGLATLSRLVGQVSPGLHSIFQQLTISFKDIGAQTPQAGVRFKNTTVDERFRLVSCTVDSSAIAGMVKSSCRHPPTVQPSLNAVAALVRPDEFTGAVALIIGGSRGLGELTAKIVAAGGGKVILTYAVGKADAERVQSELVPAGASCDVLHYDVRGDVDAQLGALTLVPTHVYYFATPKIFRTGSAIHSVDAHAEFFNYYVNSFYNICDHFNKVKSPLSVFYPSSVAVAERPAGMTDYAMAKVAGEILAQDIDSGMPAVRTFIRRLPRLDTDQTASLVTVQTEAAIDVLLPMIREFHHAEVKHG</sequence>